<comment type="similarity">
    <text evidence="1">Belongs to the Lgt family.</text>
</comment>
<evidence type="ECO:0000256" key="3">
    <source>
        <dbReference type="ARBA" id="ARBA00022679"/>
    </source>
</evidence>
<gene>
    <name evidence="8" type="ORF">A2228_01890</name>
</gene>
<evidence type="ECO:0000256" key="4">
    <source>
        <dbReference type="ARBA" id="ARBA00022692"/>
    </source>
</evidence>
<feature type="transmembrane region" description="Helical" evidence="7">
    <location>
        <begin position="223"/>
        <end position="240"/>
    </location>
</feature>
<dbReference type="GO" id="GO:0008961">
    <property type="term" value="F:phosphatidylglycerol-prolipoprotein diacylglyceryl transferase activity"/>
    <property type="evidence" value="ECO:0007669"/>
    <property type="project" value="InterPro"/>
</dbReference>
<keyword evidence="2" id="KW-1003">Cell membrane</keyword>
<dbReference type="PANTHER" id="PTHR30589">
    <property type="entry name" value="PROLIPOPROTEIN DIACYLGLYCERYL TRANSFERASE"/>
    <property type="match status" value="1"/>
</dbReference>
<feature type="transmembrane region" description="Helical" evidence="7">
    <location>
        <begin position="78"/>
        <end position="101"/>
    </location>
</feature>
<accession>A0A1F5F791</accession>
<evidence type="ECO:0000313" key="9">
    <source>
        <dbReference type="Proteomes" id="UP000176191"/>
    </source>
</evidence>
<dbReference type="EMBL" id="MFAK01000003">
    <property type="protein sequence ID" value="OGD75491.1"/>
    <property type="molecule type" value="Genomic_DNA"/>
</dbReference>
<comment type="caution">
    <text evidence="8">The sequence shown here is derived from an EMBL/GenBank/DDBJ whole genome shotgun (WGS) entry which is preliminary data.</text>
</comment>
<evidence type="ECO:0000256" key="2">
    <source>
        <dbReference type="ARBA" id="ARBA00022475"/>
    </source>
</evidence>
<feature type="transmembrane region" description="Helical" evidence="7">
    <location>
        <begin position="113"/>
        <end position="134"/>
    </location>
</feature>
<dbReference type="AlphaFoldDB" id="A0A1F5F791"/>
<reference evidence="8 9" key="1">
    <citation type="journal article" date="2016" name="Nat. Commun.">
        <title>Thousands of microbial genomes shed light on interconnected biogeochemical processes in an aquifer system.</title>
        <authorList>
            <person name="Anantharaman K."/>
            <person name="Brown C.T."/>
            <person name="Hug L.A."/>
            <person name="Sharon I."/>
            <person name="Castelle C.J."/>
            <person name="Probst A.J."/>
            <person name="Thomas B.C."/>
            <person name="Singh A."/>
            <person name="Wilkins M.J."/>
            <person name="Karaoz U."/>
            <person name="Brodie E.L."/>
            <person name="Williams K.H."/>
            <person name="Hubbard S.S."/>
            <person name="Banfield J.F."/>
        </authorList>
    </citation>
    <scope>NUCLEOTIDE SEQUENCE [LARGE SCALE GENOMIC DNA]</scope>
</reference>
<feature type="transmembrane region" description="Helical" evidence="7">
    <location>
        <begin position="161"/>
        <end position="177"/>
    </location>
</feature>
<dbReference type="InterPro" id="IPR001640">
    <property type="entry name" value="Lgt"/>
</dbReference>
<feature type="transmembrane region" description="Helical" evidence="7">
    <location>
        <begin position="13"/>
        <end position="32"/>
    </location>
</feature>
<feature type="transmembrane region" description="Helical" evidence="7">
    <location>
        <begin position="198"/>
        <end position="217"/>
    </location>
</feature>
<evidence type="ECO:0000313" key="8">
    <source>
        <dbReference type="EMBL" id="OGD75491.1"/>
    </source>
</evidence>
<dbReference type="GO" id="GO:0005886">
    <property type="term" value="C:plasma membrane"/>
    <property type="evidence" value="ECO:0007669"/>
    <property type="project" value="InterPro"/>
</dbReference>
<dbReference type="Proteomes" id="UP000176191">
    <property type="component" value="Unassembled WGS sequence"/>
</dbReference>
<dbReference type="Pfam" id="PF01790">
    <property type="entry name" value="LGT"/>
    <property type="match status" value="1"/>
</dbReference>
<keyword evidence="5 7" id="KW-1133">Transmembrane helix</keyword>
<organism evidence="8 9">
    <name type="scientific">Candidatus Collierbacteria bacterium RIFOXYA2_FULL_46_10</name>
    <dbReference type="NCBI Taxonomy" id="1817726"/>
    <lineage>
        <taxon>Bacteria</taxon>
        <taxon>Candidatus Collieribacteriota</taxon>
    </lineage>
</organism>
<name>A0A1F5F791_9BACT</name>
<dbReference type="GO" id="GO:0042158">
    <property type="term" value="P:lipoprotein biosynthetic process"/>
    <property type="evidence" value="ECO:0007669"/>
    <property type="project" value="InterPro"/>
</dbReference>
<evidence type="ECO:0000256" key="5">
    <source>
        <dbReference type="ARBA" id="ARBA00022989"/>
    </source>
</evidence>
<evidence type="ECO:0000256" key="7">
    <source>
        <dbReference type="SAM" id="Phobius"/>
    </source>
</evidence>
<protein>
    <recommendedName>
        <fullName evidence="10">Prolipoprotein diacylglyceryl transferase</fullName>
    </recommendedName>
</protein>
<evidence type="ECO:0000256" key="1">
    <source>
        <dbReference type="ARBA" id="ARBA00007150"/>
    </source>
</evidence>
<dbReference type="PANTHER" id="PTHR30589:SF0">
    <property type="entry name" value="PHOSPHATIDYLGLYCEROL--PROLIPOPROTEIN DIACYLGLYCERYL TRANSFERASE"/>
    <property type="match status" value="1"/>
</dbReference>
<sequence>MLPILIQLGPVKIYSFGVLLVVGLLVGLYFWWRMGRDEHWDEIALFDAFFLTLIVGITGARIGYIVTHPQVQTLYRALAFLAYPGMMWGIGIIVGVMFLWLFARNHEWEVWKVMDAAAVTILTIIVLGSVGGILNGSNPGIEVAWGWIYPGETVRRLPVDGWNFVWSLVAFGIVSRVRKEFRFYAWYKGEASVAKEGLAALFGLVLVGIYLIVVGVVDENVKWLIGGGIGIVLLGAFWIYSRIGRKEKHDLLQWVRHIRLKER</sequence>
<evidence type="ECO:0008006" key="10">
    <source>
        <dbReference type="Google" id="ProtNLM"/>
    </source>
</evidence>
<keyword evidence="4 7" id="KW-0812">Transmembrane</keyword>
<keyword evidence="6 7" id="KW-0472">Membrane</keyword>
<proteinExistence type="inferred from homology"/>
<feature type="transmembrane region" description="Helical" evidence="7">
    <location>
        <begin position="44"/>
        <end position="66"/>
    </location>
</feature>
<evidence type="ECO:0000256" key="6">
    <source>
        <dbReference type="ARBA" id="ARBA00023136"/>
    </source>
</evidence>
<keyword evidence="3" id="KW-0808">Transferase</keyword>